<dbReference type="InterPro" id="IPR052929">
    <property type="entry name" value="RNase_H-like_EbsB-rel"/>
</dbReference>
<reference evidence="2" key="1">
    <citation type="submission" date="2019-09" db="EMBL/GenBank/DDBJ databases">
        <title>Draft genome information of white flower Hibiscus syriacus.</title>
        <authorList>
            <person name="Kim Y.-M."/>
        </authorList>
    </citation>
    <scope>NUCLEOTIDE SEQUENCE [LARGE SCALE GENOMIC DNA]</scope>
    <source>
        <strain evidence="2">YM2019G1</strain>
    </source>
</reference>
<dbReference type="InterPro" id="IPR044730">
    <property type="entry name" value="RNase_H-like_dom_plant"/>
</dbReference>
<dbReference type="AlphaFoldDB" id="A0A6A3ASK0"/>
<name>A0A6A3ASK0_HIBSY</name>
<dbReference type="GO" id="GO:0004523">
    <property type="term" value="F:RNA-DNA hybrid ribonuclease activity"/>
    <property type="evidence" value="ECO:0007669"/>
    <property type="project" value="InterPro"/>
</dbReference>
<accession>A0A6A3ASK0</accession>
<sequence>MDFELANLTIDDGEEEALVIPPELEEVADEYQFCLIGRFLTSSVVQVHDLAPGLMSEPMARQLGNFVGKFLEYDSKLVVSSRKPFMRISYSRSHIDVIIRESVDVVWRFSGFYGSQEEGGRSDAWDLLCHLGSDQSLSWLVARDFNEIAYSFEKRRGQLCSEQNMASFRDVLSDSDLSDLGFSGNWYTWEHHFPVLVETERYSFHINSSREMVFRFDANWVRDEEVEHIIKSCWDLHDESLPGKLQRVAFDHEEDALQELIEVKLGLNMEANKEELFWEQGARANWLRHAYMNTRFFHNYATYRRKNSTVVGLFDTSGTWRTYPVELISVADSYFKSCFNLQMQNGPWLHGYGDGRVRSRNIDIRYTMVSDLFDASIHARKYEVLRDLFDDEKMSSICSIPLSKAGMANVLVWRPDGSRQYTVKSGYSVPENINWRFWLPALFLCLSMRLQVVLMVFIWVVWSTRNKVVHEGLVSSINHTRSFIEVYTREIGCFAASIDSAVTKSQAMWQAPEEGMVKFNFDSAYHAQSMEVVSGVIGRDSTCCVLVSCTVPYTFVKDAFVAETLSCFQVDTFALELGFRRVIFEGDSLTVIKKLRCPVVDGSFITPIICDINEISKAFEFVSFSFVGCTGNNVAHVLAREGWIHNEQRF</sequence>
<evidence type="ECO:0000259" key="1">
    <source>
        <dbReference type="Pfam" id="PF13456"/>
    </source>
</evidence>
<organism evidence="2 3">
    <name type="scientific">Hibiscus syriacus</name>
    <name type="common">Rose of Sharon</name>
    <dbReference type="NCBI Taxonomy" id="106335"/>
    <lineage>
        <taxon>Eukaryota</taxon>
        <taxon>Viridiplantae</taxon>
        <taxon>Streptophyta</taxon>
        <taxon>Embryophyta</taxon>
        <taxon>Tracheophyta</taxon>
        <taxon>Spermatophyta</taxon>
        <taxon>Magnoliopsida</taxon>
        <taxon>eudicotyledons</taxon>
        <taxon>Gunneridae</taxon>
        <taxon>Pentapetalae</taxon>
        <taxon>rosids</taxon>
        <taxon>malvids</taxon>
        <taxon>Malvales</taxon>
        <taxon>Malvaceae</taxon>
        <taxon>Malvoideae</taxon>
        <taxon>Hibiscus</taxon>
    </lineage>
</organism>
<dbReference type="InterPro" id="IPR036397">
    <property type="entry name" value="RNaseH_sf"/>
</dbReference>
<dbReference type="SUPFAM" id="SSF56219">
    <property type="entry name" value="DNase I-like"/>
    <property type="match status" value="1"/>
</dbReference>
<feature type="domain" description="RNase H type-1" evidence="1">
    <location>
        <begin position="520"/>
        <end position="641"/>
    </location>
</feature>
<gene>
    <name evidence="2" type="ORF">F3Y22_tig00110415pilonHSYRG00090</name>
</gene>
<protein>
    <recommendedName>
        <fullName evidence="1">RNase H type-1 domain-containing protein</fullName>
    </recommendedName>
</protein>
<evidence type="ECO:0000313" key="3">
    <source>
        <dbReference type="Proteomes" id="UP000436088"/>
    </source>
</evidence>
<dbReference type="PANTHER" id="PTHR47074:SF61">
    <property type="entry name" value="RNASE H TYPE-1 DOMAIN-CONTAINING PROTEIN"/>
    <property type="match status" value="1"/>
</dbReference>
<comment type="caution">
    <text evidence="2">The sequence shown here is derived from an EMBL/GenBank/DDBJ whole genome shotgun (WGS) entry which is preliminary data.</text>
</comment>
<dbReference type="CDD" id="cd06222">
    <property type="entry name" value="RNase_H_like"/>
    <property type="match status" value="1"/>
</dbReference>
<keyword evidence="3" id="KW-1185">Reference proteome</keyword>
<dbReference type="PANTHER" id="PTHR47074">
    <property type="entry name" value="BNAC02G40300D PROTEIN"/>
    <property type="match status" value="1"/>
</dbReference>
<dbReference type="EMBL" id="VEPZ02000978">
    <property type="protein sequence ID" value="KAE8705869.1"/>
    <property type="molecule type" value="Genomic_DNA"/>
</dbReference>
<dbReference type="Pfam" id="PF13456">
    <property type="entry name" value="RVT_3"/>
    <property type="match status" value="1"/>
</dbReference>
<dbReference type="GO" id="GO:0003676">
    <property type="term" value="F:nucleic acid binding"/>
    <property type="evidence" value="ECO:0007669"/>
    <property type="project" value="InterPro"/>
</dbReference>
<proteinExistence type="predicted"/>
<dbReference type="Proteomes" id="UP000436088">
    <property type="component" value="Unassembled WGS sequence"/>
</dbReference>
<dbReference type="Gene3D" id="3.30.420.10">
    <property type="entry name" value="Ribonuclease H-like superfamily/Ribonuclease H"/>
    <property type="match status" value="1"/>
</dbReference>
<evidence type="ECO:0000313" key="2">
    <source>
        <dbReference type="EMBL" id="KAE8705869.1"/>
    </source>
</evidence>
<dbReference type="InterPro" id="IPR036691">
    <property type="entry name" value="Endo/exonu/phosph_ase_sf"/>
</dbReference>
<dbReference type="InterPro" id="IPR002156">
    <property type="entry name" value="RNaseH_domain"/>
</dbReference>